<organism evidence="1 2">
    <name type="scientific">Escherichia phage MX01</name>
    <dbReference type="NCBI Taxonomy" id="1837930"/>
    <lineage>
        <taxon>Viruses</taxon>
        <taxon>Duplodnaviria</taxon>
        <taxon>Heunggongvirae</taxon>
        <taxon>Uroviricota</taxon>
        <taxon>Caudoviricetes</taxon>
        <taxon>Pantevenvirales</taxon>
        <taxon>Straboviridae</taxon>
        <taxon>Tevenvirinae</taxon>
        <taxon>Dhakavirus</taxon>
        <taxon>Dhakavirus mx01</taxon>
    </lineage>
</organism>
<gene>
    <name evidence="1" type="ORF">MX01_77</name>
</gene>
<evidence type="ECO:0000313" key="1">
    <source>
        <dbReference type="EMBL" id="AND76022.1"/>
    </source>
</evidence>
<name>A0A172Q1U0_9CAUD</name>
<reference evidence="2" key="1">
    <citation type="submission" date="2016-03" db="EMBL/GenBank/DDBJ databases">
        <title>Genome analysis of T4 like phage of avian pathogenic Escherichia coli.</title>
        <authorList>
            <person name="Chen M."/>
            <person name="Xu J."/>
            <person name="Zhang W."/>
        </authorList>
    </citation>
    <scope>NUCLEOTIDE SEQUENCE [LARGE SCALE GENOMIC DNA]</scope>
</reference>
<dbReference type="RefSeq" id="YP_009323974.1">
    <property type="nucleotide sequence ID" value="NC_031934.1"/>
</dbReference>
<sequence>MNLFEFEGKTVRITEETVDHYVDWPELNGNRGFESGKLCEGAEVKILKVEISPWGNPEIIGVTAIEFNGKVYEYTKEMYEGTKSAFWCFWTNDDNEFEVA</sequence>
<dbReference type="GeneID" id="30308883"/>
<dbReference type="EMBL" id="KU878969">
    <property type="protein sequence ID" value="AND76022.1"/>
    <property type="molecule type" value="Genomic_DNA"/>
</dbReference>
<evidence type="ECO:0000313" key="2">
    <source>
        <dbReference type="Proteomes" id="UP000201283"/>
    </source>
</evidence>
<accession>A0A172Q1U0</accession>
<dbReference type="Proteomes" id="UP000201283">
    <property type="component" value="Genome"/>
</dbReference>
<protein>
    <submittedName>
        <fullName evidence="1">Uncharacterized protein</fullName>
    </submittedName>
</protein>
<keyword evidence="2" id="KW-1185">Reference proteome</keyword>
<dbReference type="KEGG" id="vg:30308883"/>
<proteinExistence type="predicted"/>